<feature type="domain" description="NfeD-like C-terminal" evidence="6">
    <location>
        <begin position="89"/>
        <end position="144"/>
    </location>
</feature>
<sequence length="149" mass="15929">MNTAIIWVIVGIALILSELMATSIVAVFLGIGALVTGLLVWLGWVDSLGMQFTLFGIISLLSLVVARKHFQRLFGGFTADAGEQGSQFQRDIGERVTVAQDFSQGSGRVTLNGVAWDAESADDLKAGEVAWVIANEGIHLTVTRQKPGN</sequence>
<gene>
    <name evidence="7" type="ORF">ACFOOG_11860</name>
</gene>
<keyword evidence="8" id="KW-1185">Reference proteome</keyword>
<comment type="caution">
    <text evidence="7">The sequence shown here is derived from an EMBL/GenBank/DDBJ whole genome shotgun (WGS) entry which is preliminary data.</text>
</comment>
<dbReference type="RefSeq" id="WP_380696772.1">
    <property type="nucleotide sequence ID" value="NZ_JBHRYR010000003.1"/>
</dbReference>
<dbReference type="SUPFAM" id="SSF141322">
    <property type="entry name" value="NfeD domain-like"/>
    <property type="match status" value="1"/>
</dbReference>
<comment type="subcellular location">
    <subcellularLocation>
        <location evidence="1">Membrane</location>
        <topology evidence="1">Multi-pass membrane protein</topology>
    </subcellularLocation>
</comment>
<dbReference type="EMBL" id="JBHRYR010000003">
    <property type="protein sequence ID" value="MFC3853531.1"/>
    <property type="molecule type" value="Genomic_DNA"/>
</dbReference>
<feature type="transmembrane region" description="Helical" evidence="5">
    <location>
        <begin position="48"/>
        <end position="66"/>
    </location>
</feature>
<evidence type="ECO:0000256" key="4">
    <source>
        <dbReference type="ARBA" id="ARBA00023136"/>
    </source>
</evidence>
<accession>A0ABV8A1N7</accession>
<protein>
    <submittedName>
        <fullName evidence="7">NfeD family protein</fullName>
    </submittedName>
</protein>
<dbReference type="Gene3D" id="2.40.50.140">
    <property type="entry name" value="Nucleic acid-binding proteins"/>
    <property type="match status" value="1"/>
</dbReference>
<keyword evidence="2 5" id="KW-0812">Transmembrane</keyword>
<dbReference type="PANTHER" id="PTHR33507">
    <property type="entry name" value="INNER MEMBRANE PROTEIN YBBJ"/>
    <property type="match status" value="1"/>
</dbReference>
<keyword evidence="4 5" id="KW-0472">Membrane</keyword>
<keyword evidence="3 5" id="KW-1133">Transmembrane helix</keyword>
<dbReference type="Pfam" id="PF01957">
    <property type="entry name" value="NfeD"/>
    <property type="match status" value="1"/>
</dbReference>
<evidence type="ECO:0000256" key="1">
    <source>
        <dbReference type="ARBA" id="ARBA00004141"/>
    </source>
</evidence>
<feature type="transmembrane region" description="Helical" evidence="5">
    <location>
        <begin position="12"/>
        <end position="42"/>
    </location>
</feature>
<evidence type="ECO:0000313" key="7">
    <source>
        <dbReference type="EMBL" id="MFC3853531.1"/>
    </source>
</evidence>
<dbReference type="PANTHER" id="PTHR33507:SF3">
    <property type="entry name" value="INNER MEMBRANE PROTEIN YBBJ"/>
    <property type="match status" value="1"/>
</dbReference>
<dbReference type="Proteomes" id="UP001595617">
    <property type="component" value="Unassembled WGS sequence"/>
</dbReference>
<organism evidence="7 8">
    <name type="scientific">Saccharospirillum mangrovi</name>
    <dbReference type="NCBI Taxonomy" id="2161747"/>
    <lineage>
        <taxon>Bacteria</taxon>
        <taxon>Pseudomonadati</taxon>
        <taxon>Pseudomonadota</taxon>
        <taxon>Gammaproteobacteria</taxon>
        <taxon>Oceanospirillales</taxon>
        <taxon>Saccharospirillaceae</taxon>
        <taxon>Saccharospirillum</taxon>
    </lineage>
</organism>
<dbReference type="InterPro" id="IPR012340">
    <property type="entry name" value="NA-bd_OB-fold"/>
</dbReference>
<evidence type="ECO:0000256" key="3">
    <source>
        <dbReference type="ARBA" id="ARBA00022989"/>
    </source>
</evidence>
<proteinExistence type="predicted"/>
<evidence type="ECO:0000256" key="2">
    <source>
        <dbReference type="ARBA" id="ARBA00022692"/>
    </source>
</evidence>
<evidence type="ECO:0000259" key="6">
    <source>
        <dbReference type="Pfam" id="PF01957"/>
    </source>
</evidence>
<evidence type="ECO:0000313" key="8">
    <source>
        <dbReference type="Proteomes" id="UP001595617"/>
    </source>
</evidence>
<reference evidence="8" key="1">
    <citation type="journal article" date="2019" name="Int. J. Syst. Evol. Microbiol.">
        <title>The Global Catalogue of Microorganisms (GCM) 10K type strain sequencing project: providing services to taxonomists for standard genome sequencing and annotation.</title>
        <authorList>
            <consortium name="The Broad Institute Genomics Platform"/>
            <consortium name="The Broad Institute Genome Sequencing Center for Infectious Disease"/>
            <person name="Wu L."/>
            <person name="Ma J."/>
        </authorList>
    </citation>
    <scope>NUCLEOTIDE SEQUENCE [LARGE SCALE GENOMIC DNA]</scope>
    <source>
        <strain evidence="8">IBRC 10765</strain>
    </source>
</reference>
<dbReference type="InterPro" id="IPR002810">
    <property type="entry name" value="NfeD-like_C"/>
</dbReference>
<evidence type="ECO:0000256" key="5">
    <source>
        <dbReference type="SAM" id="Phobius"/>
    </source>
</evidence>
<dbReference type="InterPro" id="IPR052165">
    <property type="entry name" value="Membrane_assoc_protease"/>
</dbReference>
<name>A0ABV8A1N7_9GAMM</name>